<name>A0A1H9XSD9_9PSEU</name>
<dbReference type="AlphaFoldDB" id="A0A1H9XSD9"/>
<sequence length="137" mass="14314">MTAPVPVDVVELVVRLLRPLLTHAGTDGTPLPVSTTVGNGVDGGPRSLPWVLVAEDGHTWTWPAVQRSVIRLTCWHHTPHAAKATAAIALGLLCVRPPPAPLLHTEPITAPITGTDPYTGAPLATAALAVHARTPHP</sequence>
<dbReference type="Proteomes" id="UP000199051">
    <property type="component" value="Unassembled WGS sequence"/>
</dbReference>
<proteinExistence type="predicted"/>
<dbReference type="RefSeq" id="WP_092787180.1">
    <property type="nucleotide sequence ID" value="NZ_FOGI01000024.1"/>
</dbReference>
<evidence type="ECO:0000313" key="1">
    <source>
        <dbReference type="EMBL" id="SES49068.1"/>
    </source>
</evidence>
<dbReference type="STRING" id="155974.SAMN04487818_12412"/>
<organism evidence="1 2">
    <name type="scientific">Actinokineospora terrae</name>
    <dbReference type="NCBI Taxonomy" id="155974"/>
    <lineage>
        <taxon>Bacteria</taxon>
        <taxon>Bacillati</taxon>
        <taxon>Actinomycetota</taxon>
        <taxon>Actinomycetes</taxon>
        <taxon>Pseudonocardiales</taxon>
        <taxon>Pseudonocardiaceae</taxon>
        <taxon>Actinokineospora</taxon>
    </lineage>
</organism>
<dbReference type="EMBL" id="FOGI01000024">
    <property type="protein sequence ID" value="SES49068.1"/>
    <property type="molecule type" value="Genomic_DNA"/>
</dbReference>
<accession>A0A1H9XSD9</accession>
<protein>
    <submittedName>
        <fullName evidence="1">Uncharacterized protein</fullName>
    </submittedName>
</protein>
<evidence type="ECO:0000313" key="2">
    <source>
        <dbReference type="Proteomes" id="UP000199051"/>
    </source>
</evidence>
<gene>
    <name evidence="1" type="ORF">SAMN04487818_12412</name>
</gene>
<reference evidence="2" key="1">
    <citation type="submission" date="2016-10" db="EMBL/GenBank/DDBJ databases">
        <authorList>
            <person name="Varghese N."/>
            <person name="Submissions S."/>
        </authorList>
    </citation>
    <scope>NUCLEOTIDE SEQUENCE [LARGE SCALE GENOMIC DNA]</scope>
    <source>
        <strain evidence="2">DSM 44260</strain>
    </source>
</reference>
<keyword evidence="2" id="KW-1185">Reference proteome</keyword>